<protein>
    <submittedName>
        <fullName evidence="3">Tetrathionate reductase family octaheme c-type cytochrome</fullName>
    </submittedName>
</protein>
<dbReference type="GO" id="GO:0016491">
    <property type="term" value="F:oxidoreductase activity"/>
    <property type="evidence" value="ECO:0007669"/>
    <property type="project" value="TreeGrafter"/>
</dbReference>
<keyword evidence="1" id="KW-0732">Signal</keyword>
<dbReference type="AlphaFoldDB" id="A0A956SE72"/>
<dbReference type="InterPro" id="IPR036280">
    <property type="entry name" value="Multihaem_cyt_sf"/>
</dbReference>
<feature type="transmembrane region" description="Helical" evidence="2">
    <location>
        <begin position="7"/>
        <end position="26"/>
    </location>
</feature>
<sequence length="485" mass="53587">MNARKHSWIGILFLVGAAIALPLLFMTPGEKPKADNPWEKIPPHRPQTNHAALLPGPFEDGPAVTRACLECHEDAAFEVMATAHWTWEGEPVRVDGHPGTYKLGKKNLINNFCISVQSNWPGCTSCHAGYGWKDENFDFSNTELVDCLVCHDHSGTYAKSKGGLPAEGVDLAAAAQSVGGPTRETCGGCHFKGGGGDAVKHGDLDTSLMNPPERVDVHMGKVGLVCVDCHWTEKHEMKGRSISVSVDDRNQVSCSDCHLPKPHEDERINLHADAVACQTCHIPEVALRERTKVHWDWSKAGEDRENADPHEYLKIKGEFIMQANLEPEYTWFDGTASRYLMGDKIAESGPTVLNQPHGDIGDPSSKIWPFKVHRGKQVYDEVYKTLLVPQTVGEGGYWDKFDWDQALRMGSSKTGLAYSGDYGFIETEMFWPLTHMVAPKESALQCTQCHSEDGILDWKALGYEGDPIDWGGRKVRQSAAAVEGR</sequence>
<dbReference type="PIRSF" id="PIRSF039014">
    <property type="entry name" value="OTR_cyc"/>
    <property type="match status" value="1"/>
</dbReference>
<dbReference type="CDD" id="cd08168">
    <property type="entry name" value="Cytochrom_C3"/>
    <property type="match status" value="1"/>
</dbReference>
<dbReference type="NCBIfam" id="TIGR04315">
    <property type="entry name" value="octaheme_Shew"/>
    <property type="match status" value="1"/>
</dbReference>
<reference evidence="3" key="2">
    <citation type="journal article" date="2021" name="Microbiome">
        <title>Successional dynamics and alternative stable states in a saline activated sludge microbial community over 9 years.</title>
        <authorList>
            <person name="Wang Y."/>
            <person name="Ye J."/>
            <person name="Ju F."/>
            <person name="Liu L."/>
            <person name="Boyd J.A."/>
            <person name="Deng Y."/>
            <person name="Parks D.H."/>
            <person name="Jiang X."/>
            <person name="Yin X."/>
            <person name="Woodcroft B.J."/>
            <person name="Tyson G.W."/>
            <person name="Hugenholtz P."/>
            <person name="Polz M.F."/>
            <person name="Zhang T."/>
        </authorList>
    </citation>
    <scope>NUCLEOTIDE SEQUENCE</scope>
    <source>
        <strain evidence="3">HKST-UBA02</strain>
    </source>
</reference>
<dbReference type="PANTHER" id="PTHR35038:SF5">
    <property type="entry name" value="CYTOCHROME C-TYPE PROTEIN NRFB"/>
    <property type="match status" value="1"/>
</dbReference>
<dbReference type="EMBL" id="JAGQHS010000039">
    <property type="protein sequence ID" value="MCA9756019.1"/>
    <property type="molecule type" value="Genomic_DNA"/>
</dbReference>
<name>A0A956SE72_UNCEI</name>
<dbReference type="Proteomes" id="UP000739538">
    <property type="component" value="Unassembled WGS sequence"/>
</dbReference>
<reference evidence="3" key="1">
    <citation type="submission" date="2020-04" db="EMBL/GenBank/DDBJ databases">
        <authorList>
            <person name="Zhang T."/>
        </authorList>
    </citation>
    <scope>NUCLEOTIDE SEQUENCE</scope>
    <source>
        <strain evidence="3">HKST-UBA02</strain>
    </source>
</reference>
<dbReference type="Gene3D" id="1.10.1130.10">
    <property type="entry name" value="Flavocytochrome C3, Chain A"/>
    <property type="match status" value="1"/>
</dbReference>
<keyword evidence="2" id="KW-1133">Transmembrane helix</keyword>
<dbReference type="InterPro" id="IPR051829">
    <property type="entry name" value="Multiheme_Cytochr_ET"/>
</dbReference>
<accession>A0A956SE72</accession>
<gene>
    <name evidence="3" type="ORF">KDA27_09475</name>
</gene>
<keyword evidence="2" id="KW-0472">Membrane</keyword>
<dbReference type="InterPro" id="IPR024673">
    <property type="entry name" value="Octahem_Cyt_c"/>
</dbReference>
<proteinExistence type="predicted"/>
<keyword evidence="2" id="KW-0812">Transmembrane</keyword>
<dbReference type="PANTHER" id="PTHR35038">
    <property type="entry name" value="DISSIMILATORY SULFITE REDUCTASE SIRA"/>
    <property type="match status" value="1"/>
</dbReference>
<evidence type="ECO:0000313" key="4">
    <source>
        <dbReference type="Proteomes" id="UP000739538"/>
    </source>
</evidence>
<dbReference type="SUPFAM" id="SSF48695">
    <property type="entry name" value="Multiheme cytochromes"/>
    <property type="match status" value="1"/>
</dbReference>
<dbReference type="Pfam" id="PF11783">
    <property type="entry name" value="Cytochrome_cB"/>
    <property type="match status" value="1"/>
</dbReference>
<evidence type="ECO:0000313" key="3">
    <source>
        <dbReference type="EMBL" id="MCA9756019.1"/>
    </source>
</evidence>
<evidence type="ECO:0000256" key="1">
    <source>
        <dbReference type="ARBA" id="ARBA00022729"/>
    </source>
</evidence>
<evidence type="ECO:0000256" key="2">
    <source>
        <dbReference type="SAM" id="Phobius"/>
    </source>
</evidence>
<organism evidence="3 4">
    <name type="scientific">Eiseniibacteriota bacterium</name>
    <dbReference type="NCBI Taxonomy" id="2212470"/>
    <lineage>
        <taxon>Bacteria</taxon>
        <taxon>Candidatus Eiseniibacteriota</taxon>
    </lineage>
</organism>
<comment type="caution">
    <text evidence="3">The sequence shown here is derived from an EMBL/GenBank/DDBJ whole genome shotgun (WGS) entry which is preliminary data.</text>
</comment>